<organism evidence="1 2">
    <name type="scientific">Meloidogyne enterolobii</name>
    <name type="common">Root-knot nematode worm</name>
    <name type="synonym">Meloidogyne mayaguensis</name>
    <dbReference type="NCBI Taxonomy" id="390850"/>
    <lineage>
        <taxon>Eukaryota</taxon>
        <taxon>Metazoa</taxon>
        <taxon>Ecdysozoa</taxon>
        <taxon>Nematoda</taxon>
        <taxon>Chromadorea</taxon>
        <taxon>Rhabditida</taxon>
        <taxon>Tylenchina</taxon>
        <taxon>Tylenchomorpha</taxon>
        <taxon>Tylenchoidea</taxon>
        <taxon>Meloidogynidae</taxon>
        <taxon>Meloidogyninae</taxon>
        <taxon>Meloidogyne</taxon>
    </lineage>
</organism>
<sequence>MLLILITLLFISIPFPVNPSKEVFAENLFVSPLNNGDIITIFNFTLSQQNNEGFILIFNLKLLNLLDNSIYMPWLFLHLFEQFFLENFKLTISQGFWRTNLWGYQHVNTGVASGTELSVKFFDKTKKYIF</sequence>
<proteinExistence type="predicted"/>
<keyword evidence="2" id="KW-1185">Reference proteome</keyword>
<reference evidence="1" key="1">
    <citation type="submission" date="2023-11" db="EMBL/GenBank/DDBJ databases">
        <authorList>
            <person name="Poullet M."/>
        </authorList>
    </citation>
    <scope>NUCLEOTIDE SEQUENCE</scope>
    <source>
        <strain evidence="1">E1834</strain>
    </source>
</reference>
<gene>
    <name evidence="1" type="ORF">MENTE1834_LOCUS3087</name>
</gene>
<dbReference type="Proteomes" id="UP001497535">
    <property type="component" value="Unassembled WGS sequence"/>
</dbReference>
<dbReference type="EMBL" id="CAVMJV010000002">
    <property type="protein sequence ID" value="CAK5015700.1"/>
    <property type="molecule type" value="Genomic_DNA"/>
</dbReference>
<accession>A0ACB0XSF4</accession>
<evidence type="ECO:0000313" key="2">
    <source>
        <dbReference type="Proteomes" id="UP001497535"/>
    </source>
</evidence>
<name>A0ACB0XSF4_MELEN</name>
<comment type="caution">
    <text evidence="1">The sequence shown here is derived from an EMBL/GenBank/DDBJ whole genome shotgun (WGS) entry which is preliminary data.</text>
</comment>
<protein>
    <submittedName>
        <fullName evidence="1">Uncharacterized protein</fullName>
    </submittedName>
</protein>
<evidence type="ECO:0000313" key="1">
    <source>
        <dbReference type="EMBL" id="CAK5015700.1"/>
    </source>
</evidence>